<reference evidence="1" key="1">
    <citation type="submission" date="2021-01" db="EMBL/GenBank/DDBJ databases">
        <authorList>
            <person name="Corre E."/>
            <person name="Pelletier E."/>
            <person name="Niang G."/>
            <person name="Scheremetjew M."/>
            <person name="Finn R."/>
            <person name="Kale V."/>
            <person name="Holt S."/>
            <person name="Cochrane G."/>
            <person name="Meng A."/>
            <person name="Brown T."/>
            <person name="Cohen L."/>
        </authorList>
    </citation>
    <scope>NUCLEOTIDE SEQUENCE</scope>
    <source>
        <strain evidence="1">CCMP281</strain>
    </source>
</reference>
<dbReference type="EMBL" id="HBHX01027986">
    <property type="protein sequence ID" value="CAE0114949.1"/>
    <property type="molecule type" value="Transcribed_RNA"/>
</dbReference>
<evidence type="ECO:0000313" key="1">
    <source>
        <dbReference type="EMBL" id="CAE0114949.1"/>
    </source>
</evidence>
<accession>A0A7S3F007</accession>
<gene>
    <name evidence="1" type="ORF">HERI1096_LOCUS15634</name>
</gene>
<protein>
    <recommendedName>
        <fullName evidence="2">Reverse transcriptase Ty1/copia-type domain-containing protein</fullName>
    </recommendedName>
</protein>
<proteinExistence type="predicted"/>
<dbReference type="AlphaFoldDB" id="A0A7S3F007"/>
<organism evidence="1">
    <name type="scientific">Haptolina ericina</name>
    <dbReference type="NCBI Taxonomy" id="156174"/>
    <lineage>
        <taxon>Eukaryota</taxon>
        <taxon>Haptista</taxon>
        <taxon>Haptophyta</taxon>
        <taxon>Prymnesiophyceae</taxon>
        <taxon>Prymnesiales</taxon>
        <taxon>Prymnesiaceae</taxon>
        <taxon>Haptolina</taxon>
    </lineage>
</organism>
<evidence type="ECO:0008006" key="2">
    <source>
        <dbReference type="Google" id="ProtNLM"/>
    </source>
</evidence>
<sequence>MIVIWVDDIICAHADRAAYDRFATALAQKFPVERKETMDWVLGIRIDYDRQSRVLRMSQAMYADEFLRKYASHLEGVSKRYDSPMADDASYSADQCPAENSQEAAEMAQHRNIYMSVVGGLLWLSACTRPDLTYATSVLARFVSIPRAHPLCRHAACTGIPALYYQPRHMHAPGHREASYGVR</sequence>
<name>A0A7S3F007_9EUKA</name>